<feature type="signal peptide" evidence="2">
    <location>
        <begin position="1"/>
        <end position="35"/>
    </location>
</feature>
<evidence type="ECO:0000256" key="2">
    <source>
        <dbReference type="SAM" id="SignalP"/>
    </source>
</evidence>
<feature type="compositionally biased region" description="Polar residues" evidence="1">
    <location>
        <begin position="40"/>
        <end position="56"/>
    </location>
</feature>
<accession>A0AB74EU49</accession>
<sequence length="1547" mass="161681">MKHNKMMKHILPVLLAALVAFSSLGLGSLAPLVQAEEASSASVNTNPDGSPATDWSQKPKDSWDAKDNNGRYKYIDIAWFAEHTSDAIYTLNNEEQLAGLMVLSKVGAVTDKNGKAVSGSGGRNFSGKTIRLSSNMDIGAHCWTGISCFNGIFDGSSFVVSNVWLDNLSVNMGFFSEANGTIKNVIIDQSHYRLNQYSAALVGYSNGSVQISNCKVSNTEIMISGSGQARVGGIAGQINTGNSNINNCSTENLWIKNDGTTNDLRHVAMIVSVFSAASIKNCTVSGGGILLDDTNKGHNYDTLNVASIYAAIDNSGAQVTGCSSDAMIQVRGFTRSSSPDANKNSINIGGLYAGIGSDVTYSCFTGSVEAVNCQAKNIFSIGGLAGSIAAGKSVANCYNAGKITVEDCTVSGSADLSKKAAGVVGNLEGSMDGCYNSGTITGMGSNSTNAFGGLTGTIGGTISNCFYINAVKASGDDNSTGTNAINLAAIKDSSGTDIVTQIRQGDDTARVVLADAEQLKGLQNASALGESFGIQVPTASAFVSDKPSAVQAIVNTDNSVGLKTSGGTGGAAAITAKLYLNQNELAYAPGAATRTFCGPVKSVEAPITLNLNVVYVGLNNKSPTSAIEDTTDFGLRAGVTFGGTGVDKDSYTLKWFKSSNKQSSPPDSSAAGAEVAGLTETWDDVTAGEVTWKKTADTKAQFTADDAGWYKLRATPTNSAGAFKDYTFETAWQYLSVDNLMVFDDSSTMPDKIELSRQDTDIENKTRLAVKIEIADGFTGSIKYGWYKVDETTTPIAGTEKTAAITTDAAAHTITDTLTVGNAYSDALKGTYQLIVTSVTPDGQTAQTKDIRGPASEIRCYNAEIKDDYVQAGPGYEGTPGNTMTQSIITLSEDFAASMYDAYWIKGGTLDESTDLSDYTQVRHATLTQQADGTYKAIAAFNMEKGCEGDNYQLVIYPTNTTRPWTDTAMQFKGAANCVLTLYSIDTVTYNLADRYSTTEMTAEGVLIPSPAVDTINPDGSLTYTKVSGPETFTIDSAGRIICPTDLSAISNGLYTYTIKVTEEGFKNDAGAVLSGPGMSKNVTISFQVTGSSDFPLTDKNLYIYDTGYILADSEPDQATSQIIPYQGIYNIPAGTGESNVWQHTITVVSGEHTGSGRIILGGSFSTTGAPITVKTGASAQVSIADGTGITLTNTSSGGPSLKSDGSLILAGGAGTSTLNAPGGIAGGGSLTIGAADHKGMTVDAASAITTANTTIESGHVEVSGNIGGNVTVKGGNVKADTIGTSGAIITIDGGSIIGTVSGDAKDSAGEPVYPVTLRVSAAPEAYKDQALTVMQCKQSGADTRHWEATASGDRFKKDGGSNGELYVYLPYDTADYTTVTAVTDTGSFTRNIRADKNKQLATSLLSMTYSVKIPKSVGQSNVSLGNGAAADITIGMNNNDGWLYEGRTIDLEISPNEAYRDVWGNYLLKKEGANADAYKPEFWIQTPSGSALSKAGYFGTLTEQSRTSGQTGQLIVPADSRITEGTYKSQLNWKIIPNDPVVGGEK</sequence>
<comment type="caution">
    <text evidence="3">The sequence shown here is derived from an EMBL/GenBank/DDBJ whole genome shotgun (WGS) entry which is preliminary data.</text>
</comment>
<feature type="chain" id="PRO_5044498602" evidence="2">
    <location>
        <begin position="36"/>
        <end position="1547"/>
    </location>
</feature>
<keyword evidence="2" id="KW-0732">Signal</keyword>
<evidence type="ECO:0000313" key="4">
    <source>
        <dbReference type="Proteomes" id="UP000184012"/>
    </source>
</evidence>
<dbReference type="RefSeq" id="WP_073381963.1">
    <property type="nucleotide sequence ID" value="NZ_CAUEPJ010000009.1"/>
</dbReference>
<protein>
    <submittedName>
        <fullName evidence="3">Uncharacterized protein</fullName>
    </submittedName>
</protein>
<proteinExistence type="predicted"/>
<name>A0AB74EU49_9FIRM</name>
<dbReference type="Gene3D" id="2.160.20.110">
    <property type="match status" value="2"/>
</dbReference>
<feature type="region of interest" description="Disordered" evidence="1">
    <location>
        <begin position="40"/>
        <end position="64"/>
    </location>
</feature>
<evidence type="ECO:0000313" key="3">
    <source>
        <dbReference type="EMBL" id="SHK92534.1"/>
    </source>
</evidence>
<gene>
    <name evidence="3" type="ORF">SAMN04515649_101274</name>
</gene>
<evidence type="ECO:0000256" key="1">
    <source>
        <dbReference type="SAM" id="MobiDB-lite"/>
    </source>
</evidence>
<dbReference type="EMBL" id="FRBP01000001">
    <property type="protein sequence ID" value="SHK92534.1"/>
    <property type="molecule type" value="Genomic_DNA"/>
</dbReference>
<organism evidence="3 4">
    <name type="scientific">Eubacterium callanderi</name>
    <dbReference type="NCBI Taxonomy" id="53442"/>
    <lineage>
        <taxon>Bacteria</taxon>
        <taxon>Bacillati</taxon>
        <taxon>Bacillota</taxon>
        <taxon>Clostridia</taxon>
        <taxon>Eubacteriales</taxon>
        <taxon>Eubacteriaceae</taxon>
        <taxon>Eubacterium</taxon>
    </lineage>
</organism>
<dbReference type="Proteomes" id="UP000184012">
    <property type="component" value="Unassembled WGS sequence"/>
</dbReference>
<reference evidence="3 4" key="1">
    <citation type="submission" date="2016-11" db="EMBL/GenBank/DDBJ databases">
        <authorList>
            <person name="Varghese N."/>
            <person name="Submissions S."/>
        </authorList>
    </citation>
    <scope>NUCLEOTIDE SEQUENCE [LARGE SCALE GENOMIC DNA]</scope>
    <source>
        <strain evidence="3 4">FD</strain>
    </source>
</reference>